<dbReference type="Proteomes" id="UP001208570">
    <property type="component" value="Unassembled WGS sequence"/>
</dbReference>
<evidence type="ECO:0000313" key="2">
    <source>
        <dbReference type="EMBL" id="KAK2138541.1"/>
    </source>
</evidence>
<reference evidence="2" key="1">
    <citation type="journal article" date="2023" name="Mol. Biol. Evol.">
        <title>Third-Generation Sequencing Reveals the Adaptive Role of the Epigenome in Three Deep-Sea Polychaetes.</title>
        <authorList>
            <person name="Perez M."/>
            <person name="Aroh O."/>
            <person name="Sun Y."/>
            <person name="Lan Y."/>
            <person name="Juniper S.K."/>
            <person name="Young C.R."/>
            <person name="Angers B."/>
            <person name="Qian P.Y."/>
        </authorList>
    </citation>
    <scope>NUCLEOTIDE SEQUENCE</scope>
    <source>
        <strain evidence="2">P08H-3</strain>
    </source>
</reference>
<dbReference type="InterPro" id="IPR001304">
    <property type="entry name" value="C-type_lectin-like"/>
</dbReference>
<accession>A0AAD9IP61</accession>
<organism evidence="2 3">
    <name type="scientific">Paralvinella palmiformis</name>
    <dbReference type="NCBI Taxonomy" id="53620"/>
    <lineage>
        <taxon>Eukaryota</taxon>
        <taxon>Metazoa</taxon>
        <taxon>Spiralia</taxon>
        <taxon>Lophotrochozoa</taxon>
        <taxon>Annelida</taxon>
        <taxon>Polychaeta</taxon>
        <taxon>Sedentaria</taxon>
        <taxon>Canalipalpata</taxon>
        <taxon>Terebellida</taxon>
        <taxon>Terebelliformia</taxon>
        <taxon>Alvinellidae</taxon>
        <taxon>Paralvinella</taxon>
    </lineage>
</organism>
<dbReference type="CDD" id="cd00037">
    <property type="entry name" value="CLECT"/>
    <property type="match status" value="1"/>
</dbReference>
<dbReference type="PROSITE" id="PS50041">
    <property type="entry name" value="C_TYPE_LECTIN_2"/>
    <property type="match status" value="1"/>
</dbReference>
<dbReference type="AlphaFoldDB" id="A0AAD9IP61"/>
<proteinExistence type="predicted"/>
<feature type="non-terminal residue" evidence="2">
    <location>
        <position position="1"/>
    </location>
</feature>
<comment type="caution">
    <text evidence="2">The sequence shown here is derived from an EMBL/GenBank/DDBJ whole genome shotgun (WGS) entry which is preliminary data.</text>
</comment>
<dbReference type="Gene3D" id="3.10.100.10">
    <property type="entry name" value="Mannose-Binding Protein A, subunit A"/>
    <property type="match status" value="1"/>
</dbReference>
<protein>
    <recommendedName>
        <fullName evidence="1">C-type lectin domain-containing protein</fullName>
    </recommendedName>
</protein>
<feature type="domain" description="C-type lectin" evidence="1">
    <location>
        <begin position="1"/>
        <end position="99"/>
    </location>
</feature>
<evidence type="ECO:0000259" key="1">
    <source>
        <dbReference type="PROSITE" id="PS50041"/>
    </source>
</evidence>
<dbReference type="InterPro" id="IPR016187">
    <property type="entry name" value="CTDL_fold"/>
</dbReference>
<gene>
    <name evidence="2" type="ORF">LSH36_2829g00000</name>
</gene>
<dbReference type="SUPFAM" id="SSF56436">
    <property type="entry name" value="C-type lectin-like"/>
    <property type="match status" value="1"/>
</dbReference>
<name>A0AAD9IP61_9ANNE</name>
<dbReference type="InterPro" id="IPR016186">
    <property type="entry name" value="C-type_lectin-like/link_sf"/>
</dbReference>
<dbReference type="EMBL" id="JAODUP010002821">
    <property type="protein sequence ID" value="KAK2138541.1"/>
    <property type="molecule type" value="Genomic_DNA"/>
</dbReference>
<evidence type="ECO:0000313" key="3">
    <source>
        <dbReference type="Proteomes" id="UP001208570"/>
    </source>
</evidence>
<keyword evidence="3" id="KW-1185">Reference proteome</keyword>
<sequence length="112" mass="13316">CSQSDKQGDIAYSYLDDDTLTSSIISLVGGAAEFIELWFGVIRKPWFWIIGSGNTKYHQYIHYFNWREDKIVENDHDVCIYLDHKKHNKWYTEDCSHQMTHYFICMNGKLIQ</sequence>